<comment type="caution">
    <text evidence="1">The sequence shown here is derived from an EMBL/GenBank/DDBJ whole genome shotgun (WGS) entry which is preliminary data.</text>
</comment>
<evidence type="ECO:0000313" key="1">
    <source>
        <dbReference type="EMBL" id="EFM82933.1"/>
    </source>
</evidence>
<name>A0A125W6L8_ENTFL</name>
<protein>
    <submittedName>
        <fullName evidence="1">Uncharacterized protein</fullName>
    </submittedName>
</protein>
<proteinExistence type="predicted"/>
<accession>A0A125W6L8</accession>
<sequence length="93" mass="10603">MEGQVMEIDLSNKTTKKELANWLSHHLVSKEIGAQITGQTTNAFNQAVKLGHIIPFYETEGKGPAKVKLYLREDLKEYASKKRTYNKKNDSLH</sequence>
<gene>
    <name evidence="1" type="ORF">HMPREF9498_01403</name>
</gene>
<dbReference type="AlphaFoldDB" id="A0A125W6L8"/>
<dbReference type="EMBL" id="AEBR01000040">
    <property type="protein sequence ID" value="EFM82933.1"/>
    <property type="molecule type" value="Genomic_DNA"/>
</dbReference>
<organism evidence="1 2">
    <name type="scientific">Enterococcus faecalis TX4248</name>
    <dbReference type="NCBI Taxonomy" id="749495"/>
    <lineage>
        <taxon>Bacteria</taxon>
        <taxon>Bacillati</taxon>
        <taxon>Bacillota</taxon>
        <taxon>Bacilli</taxon>
        <taxon>Lactobacillales</taxon>
        <taxon>Enterococcaceae</taxon>
        <taxon>Enterococcus</taxon>
    </lineage>
</organism>
<dbReference type="Proteomes" id="UP000004846">
    <property type="component" value="Unassembled WGS sequence"/>
</dbReference>
<dbReference type="HOGENOM" id="CLU_185950_0_0_9"/>
<evidence type="ECO:0000313" key="2">
    <source>
        <dbReference type="Proteomes" id="UP000004846"/>
    </source>
</evidence>
<reference evidence="1 2" key="1">
    <citation type="submission" date="2010-07" db="EMBL/GenBank/DDBJ databases">
        <authorList>
            <person name="Sid Ahmed O."/>
        </authorList>
    </citation>
    <scope>NUCLEOTIDE SEQUENCE [LARGE SCALE GENOMIC DNA]</scope>
    <source>
        <strain evidence="1 2">TX4248</strain>
    </source>
</reference>